<dbReference type="Proteomes" id="UP000480151">
    <property type="component" value="Unassembled WGS sequence"/>
</dbReference>
<dbReference type="AlphaFoldDB" id="A0A6M1PPZ4"/>
<evidence type="ECO:0000313" key="2">
    <source>
        <dbReference type="Proteomes" id="UP000480151"/>
    </source>
</evidence>
<gene>
    <name evidence="1" type="ORF">G5B47_23105</name>
</gene>
<evidence type="ECO:0000313" key="1">
    <source>
        <dbReference type="EMBL" id="NGM85296.1"/>
    </source>
</evidence>
<dbReference type="EMBL" id="JAAKGU010000015">
    <property type="protein sequence ID" value="NGM85296.1"/>
    <property type="molecule type" value="Genomic_DNA"/>
</dbReference>
<name>A0A6M1PPZ4_9BACL</name>
<reference evidence="1 2" key="1">
    <citation type="submission" date="2020-02" db="EMBL/GenBank/DDBJ databases">
        <authorList>
            <person name="Gao J."/>
            <person name="Sun J."/>
        </authorList>
    </citation>
    <scope>NUCLEOTIDE SEQUENCE [LARGE SCALE GENOMIC DNA]</scope>
    <source>
        <strain evidence="1 2">7124</strain>
    </source>
</reference>
<sequence length="99" mass="11256">MDMPYSNILKELLGVPVEFEGFSIKQVFIDNLMNGSLAGLQVIPRRVANVNIQPPVEPFQSLHGMQFFGAHCSRFGEDNWKRQKKQGPKGRLLFLNILI</sequence>
<protein>
    <submittedName>
        <fullName evidence="1">Uncharacterized protein</fullName>
    </submittedName>
</protein>
<keyword evidence="2" id="KW-1185">Reference proteome</keyword>
<accession>A0A6M1PPZ4</accession>
<comment type="caution">
    <text evidence="1">The sequence shown here is derived from an EMBL/GenBank/DDBJ whole genome shotgun (WGS) entry which is preliminary data.</text>
</comment>
<proteinExistence type="predicted"/>
<organism evidence="1 2">
    <name type="scientific">Paenibacillus apii</name>
    <dbReference type="NCBI Taxonomy" id="1850370"/>
    <lineage>
        <taxon>Bacteria</taxon>
        <taxon>Bacillati</taxon>
        <taxon>Bacillota</taxon>
        <taxon>Bacilli</taxon>
        <taxon>Bacillales</taxon>
        <taxon>Paenibacillaceae</taxon>
        <taxon>Paenibacillus</taxon>
    </lineage>
</organism>
<dbReference type="RefSeq" id="WP_165103552.1">
    <property type="nucleotide sequence ID" value="NZ_JAAKGU010000015.1"/>
</dbReference>